<evidence type="ECO:0008006" key="2">
    <source>
        <dbReference type="Google" id="ProtNLM"/>
    </source>
</evidence>
<sequence>MKQHACEIARTIRRLYRVDRKDIAYLRTTLESYDGMAVVSTIDQYDARVEVAIAPGCEEIIFGLLDSLRSNEGLSITEL</sequence>
<dbReference type="Pfam" id="PF16256">
    <property type="entry name" value="DUF4911"/>
    <property type="match status" value="1"/>
</dbReference>
<dbReference type="InterPro" id="IPR032587">
    <property type="entry name" value="DUF4911"/>
</dbReference>
<proteinExistence type="predicted"/>
<gene>
    <name evidence="1" type="ORF">PITCH_A640100</name>
</gene>
<dbReference type="EMBL" id="OJIN01000208">
    <property type="protein sequence ID" value="SPD75557.1"/>
    <property type="molecule type" value="Genomic_DNA"/>
</dbReference>
<protein>
    <recommendedName>
        <fullName evidence="2">DUF4911 domain-containing protein</fullName>
    </recommendedName>
</protein>
<dbReference type="AlphaFoldDB" id="A0A445N1H7"/>
<reference evidence="1" key="1">
    <citation type="submission" date="2018-01" db="EMBL/GenBank/DDBJ databases">
        <authorList>
            <person name="Regsiter A."/>
            <person name="William W."/>
        </authorList>
    </citation>
    <scope>NUCLEOTIDE SEQUENCE</scope>
    <source>
        <strain evidence="1">TRIP AH-1</strain>
    </source>
</reference>
<organism evidence="1">
    <name type="scientific">uncultured Desulfobacterium sp</name>
    <dbReference type="NCBI Taxonomy" id="201089"/>
    <lineage>
        <taxon>Bacteria</taxon>
        <taxon>Pseudomonadati</taxon>
        <taxon>Thermodesulfobacteriota</taxon>
        <taxon>Desulfobacteria</taxon>
        <taxon>Desulfobacterales</taxon>
        <taxon>Desulfobacteriaceae</taxon>
        <taxon>Desulfobacterium</taxon>
        <taxon>environmental samples</taxon>
    </lineage>
</organism>
<accession>A0A445N1H7</accession>
<name>A0A445N1H7_9BACT</name>
<evidence type="ECO:0000313" key="1">
    <source>
        <dbReference type="EMBL" id="SPD75557.1"/>
    </source>
</evidence>